<reference evidence="1" key="1">
    <citation type="submission" date="2020-04" db="EMBL/GenBank/DDBJ databases">
        <authorList>
            <person name="Alioto T."/>
            <person name="Alioto T."/>
            <person name="Gomez Garrido J."/>
        </authorList>
    </citation>
    <scope>NUCLEOTIDE SEQUENCE</scope>
    <source>
        <strain evidence="1">A484AB</strain>
    </source>
</reference>
<protein>
    <submittedName>
        <fullName evidence="1">Deleted in malignant brain tumors 1</fullName>
    </submittedName>
</protein>
<dbReference type="InterPro" id="IPR036322">
    <property type="entry name" value="WD40_repeat_dom_sf"/>
</dbReference>
<organism evidence="1 2">
    <name type="scientific">Paramuricea clavata</name>
    <name type="common">Red gorgonian</name>
    <name type="synonym">Violescent sea-whip</name>
    <dbReference type="NCBI Taxonomy" id="317549"/>
    <lineage>
        <taxon>Eukaryota</taxon>
        <taxon>Metazoa</taxon>
        <taxon>Cnidaria</taxon>
        <taxon>Anthozoa</taxon>
        <taxon>Octocorallia</taxon>
        <taxon>Malacalcyonacea</taxon>
        <taxon>Plexauridae</taxon>
        <taxon>Paramuricea</taxon>
    </lineage>
</organism>
<dbReference type="AlphaFoldDB" id="A0A7D9M393"/>
<dbReference type="SUPFAM" id="SSF50978">
    <property type="entry name" value="WD40 repeat-like"/>
    <property type="match status" value="1"/>
</dbReference>
<dbReference type="InterPro" id="IPR011042">
    <property type="entry name" value="6-blade_b-propeller_TolB-like"/>
</dbReference>
<name>A0A7D9M393_PARCT</name>
<comment type="caution">
    <text evidence="1">The sequence shown here is derived from an EMBL/GenBank/DDBJ whole genome shotgun (WGS) entry which is preliminary data.</text>
</comment>
<keyword evidence="2" id="KW-1185">Reference proteome</keyword>
<proteinExistence type="predicted"/>
<evidence type="ECO:0000313" key="1">
    <source>
        <dbReference type="EMBL" id="CAB4040893.1"/>
    </source>
</evidence>
<gene>
    <name evidence="1" type="ORF">PACLA_8A029201</name>
</gene>
<evidence type="ECO:0000313" key="2">
    <source>
        <dbReference type="Proteomes" id="UP001152795"/>
    </source>
</evidence>
<dbReference type="Proteomes" id="UP001152795">
    <property type="component" value="Unassembled WGS sequence"/>
</dbReference>
<dbReference type="EMBL" id="CACRXK020027422">
    <property type="protein sequence ID" value="CAB4040893.1"/>
    <property type="molecule type" value="Genomic_DNA"/>
</dbReference>
<accession>A0A7D9M393</accession>
<dbReference type="Gene3D" id="2.120.10.30">
    <property type="entry name" value="TolB, C-terminal domain"/>
    <property type="match status" value="1"/>
</dbReference>
<dbReference type="OrthoDB" id="5986534at2759"/>
<sequence length="589" mass="66762">MTSFYTEYNTIYSIHDKLLYKQFRFAVSDTNSIPAWHLLITNILSSTVGLLWNKARDFAAKKLKDGDTTDEKFREIIIRDLNDIKTTLDCISRKDLLSSYSFLKEGVLLLNLALDQSNVKHTTAPEQAENGQNETSVLPKDGECGIFNEALALAHATKRLSLVSNQHFKSAKDLLKTARERATEAFWNEGLNVTERIMACKLRVVARILECLENPDSTTTACRLFLEELHGLSAVRQIFSVYLSGGLKSKLNKAERFENVKSVMLTNFIIFEFTAKFGGKYPDVQCWPTIELSERNFNPARGWYEVWKQAPSDEMIQPPKHLVTEVIKPYSAVVNSRSEIITRSTSGAIKIISSTKEIKVVNFPEPQDGELIYQVLMALAVDSNDNVYAIRWLQTQTNTSGNAVNTKSYVMYALDHNYDVQYQCTLEFLDATHRMAVRIATNNNDNIIVIANLEKHVYIFDNTGHLRYKFERDQDLVNSLSISDKGELITIRSSDHEAVHIHTQDGIFTSTIKVPEGHIAKGVVFHYVISKIIVLTYNTRKDSFFLLCYSRKGELESSMLICKTNIIPNITSHPSGPVAVVQKRSITFI</sequence>